<gene>
    <name evidence="2" type="ORF">PDM29_13955</name>
</gene>
<evidence type="ECO:0000313" key="2">
    <source>
        <dbReference type="EMBL" id="WNH51458.1"/>
    </source>
</evidence>
<reference evidence="2 3" key="1">
    <citation type="submission" date="2022-12" db="EMBL/GenBank/DDBJ databases">
        <title>Two new species, Stenotrophomonas aracearum and Stenotrophomonas oahuensis, isolated from Anthurium (Araceae family) in Hawaii.</title>
        <authorList>
            <person name="Chunag S.C."/>
            <person name="Dobhal S."/>
            <person name="Alvarez A."/>
            <person name="Arif M."/>
        </authorList>
    </citation>
    <scope>NUCLEOTIDE SEQUENCE [LARGE SCALE GENOMIC DNA]</scope>
    <source>
        <strain evidence="2 3">A5586</strain>
    </source>
</reference>
<organism evidence="2 3">
    <name type="scientific">Stenotrophomonas oahuensis</name>
    <dbReference type="NCBI Taxonomy" id="3003271"/>
    <lineage>
        <taxon>Bacteria</taxon>
        <taxon>Pseudomonadati</taxon>
        <taxon>Pseudomonadota</taxon>
        <taxon>Gammaproteobacteria</taxon>
        <taxon>Lysobacterales</taxon>
        <taxon>Lysobacteraceae</taxon>
        <taxon>Stenotrophomonas</taxon>
    </lineage>
</organism>
<evidence type="ECO:0000256" key="1">
    <source>
        <dbReference type="SAM" id="MobiDB-lite"/>
    </source>
</evidence>
<protein>
    <submittedName>
        <fullName evidence="2">Uncharacterized protein</fullName>
    </submittedName>
</protein>
<evidence type="ECO:0000313" key="3">
    <source>
        <dbReference type="Proteomes" id="UP001302072"/>
    </source>
</evidence>
<sequence>MLFDVPRLSSSPPPTTLRASRRPVPPFTPSRQDSVELRLLLALFNTSMPTRAHARTDPPPGAMIAALHSRIVKAGDASALDADQDTLLQALRACSTLASC</sequence>
<feature type="compositionally biased region" description="Low complexity" evidence="1">
    <location>
        <begin position="1"/>
        <end position="10"/>
    </location>
</feature>
<feature type="region of interest" description="Disordered" evidence="1">
    <location>
        <begin position="1"/>
        <end position="30"/>
    </location>
</feature>
<keyword evidence="3" id="KW-1185">Reference proteome</keyword>
<dbReference type="RefSeq" id="WP_311190702.1">
    <property type="nucleotide sequence ID" value="NZ_CP115541.1"/>
</dbReference>
<proteinExistence type="predicted"/>
<dbReference type="EMBL" id="CP115541">
    <property type="protein sequence ID" value="WNH51458.1"/>
    <property type="molecule type" value="Genomic_DNA"/>
</dbReference>
<accession>A0ABY9YMH2</accession>
<dbReference type="Proteomes" id="UP001302072">
    <property type="component" value="Chromosome"/>
</dbReference>
<name>A0ABY9YMH2_9GAMM</name>